<dbReference type="Pfam" id="PF04519">
    <property type="entry name" value="Bactofilin"/>
    <property type="match status" value="1"/>
</dbReference>
<organism evidence="1">
    <name type="scientific">marine metagenome</name>
    <dbReference type="NCBI Taxonomy" id="408172"/>
    <lineage>
        <taxon>unclassified sequences</taxon>
        <taxon>metagenomes</taxon>
        <taxon>ecological metagenomes</taxon>
    </lineage>
</organism>
<protein>
    <recommendedName>
        <fullName evidence="2">Polymer-forming cytoskeletal protein</fullName>
    </recommendedName>
</protein>
<proteinExistence type="predicted"/>
<accession>A0A382QJV3</accession>
<gene>
    <name evidence="1" type="ORF">METZ01_LOCUS338082</name>
</gene>
<dbReference type="EMBL" id="UINC01114722">
    <property type="protein sequence ID" value="SVC85228.1"/>
    <property type="molecule type" value="Genomic_DNA"/>
</dbReference>
<sequence length="122" mass="12694">MSTSGKSKKNEIGIVGEDLILDGTIHSEDKMIINGTVKGAVTGNEEITVGKSGRVHGKIAGGMVMVAGYVEGDMSIQDQLEITATGNVKGEIQVPAGRLVIREGARITGQCIITPTPKSFPS</sequence>
<dbReference type="PANTHER" id="PTHR35024">
    <property type="entry name" value="HYPOTHETICAL CYTOSOLIC PROTEIN"/>
    <property type="match status" value="1"/>
</dbReference>
<dbReference type="InterPro" id="IPR007607">
    <property type="entry name" value="BacA/B"/>
</dbReference>
<dbReference type="PANTHER" id="PTHR35024:SF4">
    <property type="entry name" value="POLYMER-FORMING CYTOSKELETAL PROTEIN"/>
    <property type="match status" value="1"/>
</dbReference>
<reference evidence="1" key="1">
    <citation type="submission" date="2018-05" db="EMBL/GenBank/DDBJ databases">
        <authorList>
            <person name="Lanie J.A."/>
            <person name="Ng W.-L."/>
            <person name="Kazmierczak K.M."/>
            <person name="Andrzejewski T.M."/>
            <person name="Davidsen T.M."/>
            <person name="Wayne K.J."/>
            <person name="Tettelin H."/>
            <person name="Glass J.I."/>
            <person name="Rusch D."/>
            <person name="Podicherti R."/>
            <person name="Tsui H.-C.T."/>
            <person name="Winkler M.E."/>
        </authorList>
    </citation>
    <scope>NUCLEOTIDE SEQUENCE</scope>
</reference>
<evidence type="ECO:0008006" key="2">
    <source>
        <dbReference type="Google" id="ProtNLM"/>
    </source>
</evidence>
<dbReference type="AlphaFoldDB" id="A0A382QJV3"/>
<evidence type="ECO:0000313" key="1">
    <source>
        <dbReference type="EMBL" id="SVC85228.1"/>
    </source>
</evidence>
<name>A0A382QJV3_9ZZZZ</name>